<keyword evidence="5" id="KW-0967">Endosome</keyword>
<keyword evidence="5" id="KW-0333">Golgi apparatus</keyword>
<reference evidence="8" key="2">
    <citation type="submission" date="2025-05" db="UniProtKB">
        <authorList>
            <consortium name="Ensembl"/>
        </authorList>
    </citation>
    <scope>IDENTIFICATION</scope>
</reference>
<feature type="domain" description="Exocyst complex component EXOC2/Sec5 N-terminal" evidence="7">
    <location>
        <begin position="51"/>
        <end position="271"/>
    </location>
</feature>
<accession>A0A674MXP9</accession>
<dbReference type="SUPFAM" id="SSF74788">
    <property type="entry name" value="Cullin repeat-like"/>
    <property type="match status" value="1"/>
</dbReference>
<dbReference type="Pfam" id="PF15469">
    <property type="entry name" value="Sec5"/>
    <property type="match status" value="1"/>
</dbReference>
<evidence type="ECO:0000313" key="8">
    <source>
        <dbReference type="Ensembl" id="ENSTRUP00000066165.1"/>
    </source>
</evidence>
<evidence type="ECO:0000313" key="9">
    <source>
        <dbReference type="Proteomes" id="UP000005226"/>
    </source>
</evidence>
<dbReference type="GO" id="GO:0000938">
    <property type="term" value="C:GARP complex"/>
    <property type="evidence" value="ECO:0007669"/>
    <property type="project" value="UniProtKB-UniRule"/>
</dbReference>
<keyword evidence="3 5" id="KW-0813">Transport</keyword>
<evidence type="ECO:0000256" key="2">
    <source>
        <dbReference type="ARBA" id="ARBA00016122"/>
    </source>
</evidence>
<dbReference type="GO" id="GO:0005829">
    <property type="term" value="C:cytosol"/>
    <property type="evidence" value="ECO:0007669"/>
    <property type="project" value="GOC"/>
</dbReference>
<dbReference type="GO" id="GO:0007030">
    <property type="term" value="P:Golgi organization"/>
    <property type="evidence" value="ECO:0007669"/>
    <property type="project" value="UniProtKB-UniRule"/>
</dbReference>
<reference evidence="8 9" key="1">
    <citation type="journal article" date="2011" name="Genome Biol. Evol.">
        <title>Integration of the genetic map and genome assembly of fugu facilitates insights into distinct features of genome evolution in teleosts and mammals.</title>
        <authorList>
            <person name="Kai W."/>
            <person name="Kikuchi K."/>
            <person name="Tohari S."/>
            <person name="Chew A.K."/>
            <person name="Tay A."/>
            <person name="Fujiwara A."/>
            <person name="Hosoya S."/>
            <person name="Suetake H."/>
            <person name="Naruse K."/>
            <person name="Brenner S."/>
            <person name="Suzuki Y."/>
            <person name="Venkatesh B."/>
        </authorList>
    </citation>
    <scope>NUCLEOTIDE SEQUENCE [LARGE SCALE GENOMIC DNA]</scope>
</reference>
<sequence>MDAETSDSAASQMSDDSGRRRRVHGMLKLYYGLNEEGKADEQPRSLDPCDINGPHFDPELYLNKLRRECSLAELMDHETCMVKQIRSLDSDMQTLVYENYNKFISATDTIRKMKNDFKKMEDEMDCLSANMAAITEFSARISGTLQDQHTQITKLSGVHTLLRKLQFLFELPARLNKCLELQAYAQAVKSYRHARCVLQQYSHLPSFKGIQDDCHAIMNKLAQELRQKFRDGGSSSKELSECVDLLLQLDEPAEELCDKFLSHARSRLELDLQGLEVEIRPYPSASVGRSASERRSSSVNSPNASSVSSPTPNTDILEFIDRGCNEFVSSLCLVITSYQELFINHAQKGELVAINISEMANEKLHGFVDDLAARYFSLVERRIQEERGVADNSLLVRALDRFHRRLQAVAKLLPGSTVPIQGTEIVIRAATDRVKQYLTALQSFYMDSLTDVRQALATPRLSATGTSMAAGGALLGGPTSSRDTHTSLPELLSSLSASILNQIKSVLTSVHLFTAKDITFSNKPYFKGEFCSQGVRESLVVSFIKFVCQSSRQFCESTGDKGGSTPPALLLLLSRLCLDYETSTISYILTLTDEQFLVQHHSPVTPVTTLCAEAREAAQKLLNHYVKVQGLIISQMLRKSVETRDWVNTIEPRNVRAVMKRVVEDTTSIDVQVGLLYEEGVRKAHSSDSSKRTFSVYSSSRQQARYAASYTPSAPMDTNLLSNIHKLFSERIDIFSSVEFNKVRSCASRSLTLLKMCHSHPRRSLQVSVMTGIIKISLKTFLECVRLRTFGRYGLQQIQVDCHYLQMYLWRFVSDENLVHFLLDEIMGSSAHRCLDPVPMEQSVIEVICERG</sequence>
<feature type="compositionally biased region" description="Low complexity" evidence="6">
    <location>
        <begin position="297"/>
        <end position="311"/>
    </location>
</feature>
<dbReference type="PANTHER" id="PTHR15954">
    <property type="entry name" value="VACUOLAR PROTEIN SORTING-ASSOCIATED PROTEIN 51 HOMOLOG"/>
    <property type="match status" value="1"/>
</dbReference>
<evidence type="ECO:0000256" key="3">
    <source>
        <dbReference type="ARBA" id="ARBA00022448"/>
    </source>
</evidence>
<comment type="subcellular location">
    <subcellularLocation>
        <location evidence="5">Golgi apparatus</location>
        <location evidence="5">trans-Golgi network</location>
    </subcellularLocation>
    <subcellularLocation>
        <location evidence="5">Recycling endosome</location>
    </subcellularLocation>
    <text evidence="5">Localizes to the trans-Golgi network as part of the GARP complex, while it localizes to recycling endosomes as part of the EARP complex.</text>
</comment>
<evidence type="ECO:0000256" key="5">
    <source>
        <dbReference type="RuleBase" id="RU368010"/>
    </source>
</evidence>
<organism evidence="8 9">
    <name type="scientific">Takifugu rubripes</name>
    <name type="common">Japanese pufferfish</name>
    <name type="synonym">Fugu rubripes</name>
    <dbReference type="NCBI Taxonomy" id="31033"/>
    <lineage>
        <taxon>Eukaryota</taxon>
        <taxon>Metazoa</taxon>
        <taxon>Chordata</taxon>
        <taxon>Craniata</taxon>
        <taxon>Vertebrata</taxon>
        <taxon>Euteleostomi</taxon>
        <taxon>Actinopterygii</taxon>
        <taxon>Neopterygii</taxon>
        <taxon>Teleostei</taxon>
        <taxon>Neoteleostei</taxon>
        <taxon>Acanthomorphata</taxon>
        <taxon>Eupercaria</taxon>
        <taxon>Tetraodontiformes</taxon>
        <taxon>Tetradontoidea</taxon>
        <taxon>Tetraodontidae</taxon>
        <taxon>Takifugu</taxon>
    </lineage>
</organism>
<evidence type="ECO:0000256" key="1">
    <source>
        <dbReference type="ARBA" id="ARBA00006080"/>
    </source>
</evidence>
<keyword evidence="5" id="KW-0445">Lipid transport</keyword>
<name>A0A674MXP9_TAKRU</name>
<dbReference type="Ensembl" id="ENSTRUT00000065368.1">
    <property type="protein sequence ID" value="ENSTRUP00000076483.1"/>
    <property type="gene ID" value="ENSTRUG00000001075.3"/>
</dbReference>
<dbReference type="GO" id="GO:0042147">
    <property type="term" value="P:retrograde transport, endosome to Golgi"/>
    <property type="evidence" value="ECO:0007669"/>
    <property type="project" value="UniProtKB-UniRule"/>
</dbReference>
<dbReference type="GO" id="GO:0048193">
    <property type="term" value="P:Golgi vesicle transport"/>
    <property type="evidence" value="ECO:0007669"/>
    <property type="project" value="TreeGrafter"/>
</dbReference>
<evidence type="ECO:0000256" key="6">
    <source>
        <dbReference type="SAM" id="MobiDB-lite"/>
    </source>
</evidence>
<dbReference type="GO" id="GO:0006869">
    <property type="term" value="P:lipid transport"/>
    <property type="evidence" value="ECO:0007669"/>
    <property type="project" value="UniProtKB-UniRule"/>
</dbReference>
<comment type="similarity">
    <text evidence="1 5">Belongs to the VPS51 family.</text>
</comment>
<dbReference type="GO" id="GO:1990745">
    <property type="term" value="C:EARP complex"/>
    <property type="evidence" value="ECO:0007669"/>
    <property type="project" value="UniProtKB-UniRule"/>
</dbReference>
<keyword evidence="4" id="KW-0175">Coiled coil</keyword>
<dbReference type="GO" id="GO:0032456">
    <property type="term" value="P:endocytic recycling"/>
    <property type="evidence" value="ECO:0007669"/>
    <property type="project" value="UniProtKB-UniRule"/>
</dbReference>
<dbReference type="InterPro" id="IPR039481">
    <property type="entry name" value="EXOC2/Sec5_N_dom"/>
</dbReference>
<feature type="region of interest" description="Disordered" evidence="6">
    <location>
        <begin position="286"/>
        <end position="311"/>
    </location>
</feature>
<dbReference type="InterPro" id="IPR016159">
    <property type="entry name" value="Cullin_repeat-like_dom_sf"/>
</dbReference>
<keyword evidence="5" id="KW-0653">Protein transport</keyword>
<protein>
    <recommendedName>
        <fullName evidence="2 5">Vacuolar protein sorting-associated protein 51 homolog</fullName>
    </recommendedName>
</protein>
<gene>
    <name evidence="8" type="primary">LOC115252769</name>
</gene>
<comment type="subunit">
    <text evidence="5">Component of the Golgi-associated retrograde protein (GARP) complex. Component of the endosome-associated retrograde protein (EARP) complex.</text>
</comment>
<dbReference type="Ensembl" id="ENSTRUT00000065049.1">
    <property type="protein sequence ID" value="ENSTRUP00000066165.1"/>
    <property type="gene ID" value="ENSTRUG00000001075.3"/>
</dbReference>
<dbReference type="GO" id="GO:0016020">
    <property type="term" value="C:membrane"/>
    <property type="evidence" value="ECO:0007669"/>
    <property type="project" value="TreeGrafter"/>
</dbReference>
<comment type="function">
    <text evidence="5">Involved in retrograde transport from early and late endosomes to the late Golgi. The GARP complex is required for the maintenance of protein retrieval from endosomes to the TGN, acid hydrolase sorting, lysosome function, endosomal cholesterol traffic and autophagy. Acts as component of the EARP complex that is involved in endocytic recycling.</text>
</comment>
<evidence type="ECO:0000256" key="4">
    <source>
        <dbReference type="ARBA" id="ARBA00023054"/>
    </source>
</evidence>
<evidence type="ECO:0000259" key="7">
    <source>
        <dbReference type="Pfam" id="PF15469"/>
    </source>
</evidence>
<dbReference type="Proteomes" id="UP000005226">
    <property type="component" value="Chromosome 15"/>
</dbReference>
<dbReference type="AlphaFoldDB" id="A0A674MXP9"/>
<dbReference type="GeneTree" id="ENSGT00390000001738"/>
<dbReference type="PANTHER" id="PTHR15954:SF4">
    <property type="entry name" value="VACUOLAR PROTEIN SORTING-ASSOCIATED PROTEIN 51 HOMOLOG"/>
    <property type="match status" value="1"/>
</dbReference>
<proteinExistence type="inferred from homology"/>
<dbReference type="GO" id="GO:0007041">
    <property type="term" value="P:lysosomal transport"/>
    <property type="evidence" value="ECO:0007669"/>
    <property type="project" value="TreeGrafter"/>
</dbReference>
<dbReference type="GO" id="GO:0015031">
    <property type="term" value="P:protein transport"/>
    <property type="evidence" value="ECO:0007669"/>
    <property type="project" value="UniProtKB-UniRule"/>
</dbReference>
<dbReference type="InterPro" id="IPR014812">
    <property type="entry name" value="Vps51"/>
</dbReference>
<keyword evidence="9" id="KW-1185">Reference proteome</keyword>